<organism evidence="2 3">
    <name type="scientific">Sulfitobacter sabulilitoris</name>
    <dbReference type="NCBI Taxonomy" id="2562655"/>
    <lineage>
        <taxon>Bacteria</taxon>
        <taxon>Pseudomonadati</taxon>
        <taxon>Pseudomonadota</taxon>
        <taxon>Alphaproteobacteria</taxon>
        <taxon>Rhodobacterales</taxon>
        <taxon>Roseobacteraceae</taxon>
        <taxon>Sulfitobacter</taxon>
    </lineage>
</organism>
<sequence length="123" mass="12950">MTRRIFRSATRMVALALSCAAPALAQGPDGVTAMCLEREETAEVCDCAVQALRDQIGAEDYALYAAIGADYVARLAEGAGRVEAWTDASQAVADESGQGLTALMSQTNDIGQAYRTAIKDCRG</sequence>
<proteinExistence type="predicted"/>
<evidence type="ECO:0000313" key="2">
    <source>
        <dbReference type="EMBL" id="TMM50886.1"/>
    </source>
</evidence>
<evidence type="ECO:0000256" key="1">
    <source>
        <dbReference type="SAM" id="SignalP"/>
    </source>
</evidence>
<keyword evidence="3" id="KW-1185">Reference proteome</keyword>
<name>A0A5S3PB93_9RHOB</name>
<reference evidence="2 3" key="1">
    <citation type="submission" date="2019-05" db="EMBL/GenBank/DDBJ databases">
        <title>Sulfitobacter sabulilitoris sp. nov., isolated from a marine sand.</title>
        <authorList>
            <person name="Yoon J.-H."/>
        </authorList>
    </citation>
    <scope>NUCLEOTIDE SEQUENCE [LARGE SCALE GENOMIC DNA]</scope>
    <source>
        <strain evidence="2 3">HSMS-29</strain>
    </source>
</reference>
<protein>
    <submittedName>
        <fullName evidence="2">Uncharacterized protein</fullName>
    </submittedName>
</protein>
<evidence type="ECO:0000313" key="3">
    <source>
        <dbReference type="Proteomes" id="UP000309550"/>
    </source>
</evidence>
<keyword evidence="1" id="KW-0732">Signal</keyword>
<comment type="caution">
    <text evidence="2">The sequence shown here is derived from an EMBL/GenBank/DDBJ whole genome shotgun (WGS) entry which is preliminary data.</text>
</comment>
<gene>
    <name evidence="2" type="ORF">FDT80_16675</name>
</gene>
<feature type="chain" id="PRO_5024409262" evidence="1">
    <location>
        <begin position="26"/>
        <end position="123"/>
    </location>
</feature>
<dbReference type="AlphaFoldDB" id="A0A5S3PB93"/>
<accession>A0A5S3PB93</accession>
<feature type="signal peptide" evidence="1">
    <location>
        <begin position="1"/>
        <end position="25"/>
    </location>
</feature>
<dbReference type="Proteomes" id="UP000309550">
    <property type="component" value="Unassembled WGS sequence"/>
</dbReference>
<dbReference type="RefSeq" id="WP_138663458.1">
    <property type="nucleotide sequence ID" value="NZ_VANS01000005.1"/>
</dbReference>
<dbReference type="EMBL" id="VANS01000005">
    <property type="protein sequence ID" value="TMM50886.1"/>
    <property type="molecule type" value="Genomic_DNA"/>
</dbReference>